<sequence>MGILYSSKEKYTKYFHRGYLINSDANVNDKIKEYPCVFLKSGEKRLVKKIDKNVFKGEILNSLLKLRTYTYKNDSSIPKYLLKTYNIYEDDEFSYVIFENCAGGFFFDILKDNNVINENILAEWFYQILVALNFLEKKNIYHGNLNGYCIYFKDKTRKEIRVSLLSVDSRYDNIDEKGDLYGLYFIRSPQEIKKLYHDKNNSWYVGMLLYFILHGSYPFINNNVLTNYYNIIQNDIPFVALKSEHSYYTNLMYDFLKSALEKDYDKRPSVEGLLNHPWIKKKGEHPIREILDEKTRKMGINQIKAIEQNMDAISEFNNI</sequence>
<dbReference type="GeneID" id="3490868"/>
<reference evidence="8 11" key="3">
    <citation type="submission" date="2016-08" db="EMBL/GenBank/DDBJ databases">
        <authorList>
            <consortium name="Pathogen Informatics"/>
        </authorList>
    </citation>
    <scope>NUCLEOTIDE SEQUENCE [LARGE SCALE GENOMIC DNA]</scope>
    <source>
        <strain evidence="8 11">AJ</strain>
        <strain evidence="9">AS</strain>
    </source>
</reference>
<evidence type="ECO:0000256" key="2">
    <source>
        <dbReference type="ARBA" id="ARBA00022679"/>
    </source>
</evidence>
<dbReference type="Pfam" id="PF00069">
    <property type="entry name" value="Pkinase"/>
    <property type="match status" value="1"/>
</dbReference>
<protein>
    <submittedName>
        <fullName evidence="8">Protein kinase, putative</fullName>
    </submittedName>
</protein>
<dbReference type="AlphaFoldDB" id="A0A077TM31"/>
<evidence type="ECO:0000256" key="4">
    <source>
        <dbReference type="ARBA" id="ARBA00022741"/>
    </source>
</evidence>
<dbReference type="GO" id="GO:0046872">
    <property type="term" value="F:metal ion binding"/>
    <property type="evidence" value="ECO:0007669"/>
    <property type="project" value="UniProtKB-KW"/>
</dbReference>
<keyword evidence="6" id="KW-0067">ATP-binding</keyword>
<organism evidence="8 11">
    <name type="scientific">Plasmodium chabaudi chabaudi</name>
    <dbReference type="NCBI Taxonomy" id="31271"/>
    <lineage>
        <taxon>Eukaryota</taxon>
        <taxon>Sar</taxon>
        <taxon>Alveolata</taxon>
        <taxon>Apicomplexa</taxon>
        <taxon>Aconoidasida</taxon>
        <taxon>Haemosporida</taxon>
        <taxon>Plasmodiidae</taxon>
        <taxon>Plasmodium</taxon>
        <taxon>Plasmodium (Vinckeia)</taxon>
    </lineage>
</organism>
<evidence type="ECO:0000313" key="8">
    <source>
        <dbReference type="EMBL" id="SCM24672.1"/>
    </source>
</evidence>
<dbReference type="VEuPathDB" id="PlasmoDB:PCHAS_1217800"/>
<dbReference type="RefSeq" id="XP_016654240.1">
    <property type="nucleotide sequence ID" value="XM_016798879.1"/>
</dbReference>
<feature type="domain" description="Protein kinase" evidence="7">
    <location>
        <begin position="1"/>
        <end position="279"/>
    </location>
</feature>
<dbReference type="SUPFAM" id="SSF56112">
    <property type="entry name" value="Protein kinase-like (PK-like)"/>
    <property type="match status" value="1"/>
</dbReference>
<dbReference type="Gene3D" id="1.10.510.10">
    <property type="entry name" value="Transferase(Phosphotransferase) domain 1"/>
    <property type="match status" value="1"/>
</dbReference>
<evidence type="ECO:0000256" key="6">
    <source>
        <dbReference type="ARBA" id="ARBA00022840"/>
    </source>
</evidence>
<keyword evidence="1" id="KW-0723">Serine/threonine-protein kinase</keyword>
<evidence type="ECO:0000256" key="5">
    <source>
        <dbReference type="ARBA" id="ARBA00022777"/>
    </source>
</evidence>
<accession>A0A077TM31</accession>
<evidence type="ECO:0000313" key="9">
    <source>
        <dbReference type="EMBL" id="VTZ69649.1"/>
    </source>
</evidence>
<dbReference type="PROSITE" id="PS50011">
    <property type="entry name" value="PROTEIN_KINASE_DOM"/>
    <property type="match status" value="1"/>
</dbReference>
<keyword evidence="4" id="KW-0547">Nucleotide-binding</keyword>
<dbReference type="InterPro" id="IPR050205">
    <property type="entry name" value="CDPK_Ser/Thr_kinases"/>
</dbReference>
<evidence type="ECO:0000256" key="1">
    <source>
        <dbReference type="ARBA" id="ARBA00022527"/>
    </source>
</evidence>
<name>A0A077TM31_PLACU</name>
<dbReference type="Proteomes" id="UP000507163">
    <property type="component" value="Chromosome 12"/>
</dbReference>
<dbReference type="Proteomes" id="UP000071118">
    <property type="component" value="Chromosome 12"/>
</dbReference>
<evidence type="ECO:0000313" key="11">
    <source>
        <dbReference type="Proteomes" id="UP000507163"/>
    </source>
</evidence>
<dbReference type="EMBL" id="LK022889">
    <property type="protein sequence ID" value="VTZ69649.1"/>
    <property type="molecule type" value="Genomic_DNA"/>
</dbReference>
<dbReference type="EMBL" id="LT608178">
    <property type="protein sequence ID" value="SCM24672.1"/>
    <property type="molecule type" value="Genomic_DNA"/>
</dbReference>
<keyword evidence="5 8" id="KW-0418">Kinase</keyword>
<keyword evidence="10" id="KW-1185">Reference proteome</keyword>
<dbReference type="KEGG" id="pcb:PCHAS_1217800"/>
<dbReference type="GO" id="GO:0004674">
    <property type="term" value="F:protein serine/threonine kinase activity"/>
    <property type="evidence" value="ECO:0007669"/>
    <property type="project" value="UniProtKB-KW"/>
</dbReference>
<keyword evidence="3" id="KW-0479">Metal-binding</keyword>
<dbReference type="SMR" id="A0A077TM31"/>
<dbReference type="GO" id="GO:0005524">
    <property type="term" value="F:ATP binding"/>
    <property type="evidence" value="ECO:0007669"/>
    <property type="project" value="UniProtKB-KW"/>
</dbReference>
<dbReference type="PANTHER" id="PTHR24349">
    <property type="entry name" value="SERINE/THREONINE-PROTEIN KINASE"/>
    <property type="match status" value="1"/>
</dbReference>
<dbReference type="SMART" id="SM00220">
    <property type="entry name" value="S_TKc"/>
    <property type="match status" value="1"/>
</dbReference>
<evidence type="ECO:0000256" key="3">
    <source>
        <dbReference type="ARBA" id="ARBA00022723"/>
    </source>
</evidence>
<dbReference type="OrthoDB" id="541276at2759"/>
<reference evidence="9" key="2">
    <citation type="submission" date="2014-05" db="EMBL/GenBank/DDBJ databases">
        <authorList>
            <person name="Aslett M.A."/>
            <person name="De Silva N."/>
        </authorList>
    </citation>
    <scope>NUCLEOTIDE SEQUENCE</scope>
    <source>
        <strain evidence="9">AS</strain>
    </source>
</reference>
<dbReference type="InterPro" id="IPR000719">
    <property type="entry name" value="Prot_kinase_dom"/>
</dbReference>
<evidence type="ECO:0000313" key="10">
    <source>
        <dbReference type="Proteomes" id="UP000071118"/>
    </source>
</evidence>
<proteinExistence type="predicted"/>
<reference evidence="9 10" key="1">
    <citation type="journal article" date="2014" name="BMC Biol.">
        <title>A comprehensive evaluation of rodent malaria parasite genomes and gene expression.</title>
        <authorList>
            <person name="Otto T.D."/>
            <person name="Bohme U."/>
            <person name="Jackson A.P."/>
            <person name="Hunt M."/>
            <person name="Franke-Fayard B."/>
            <person name="Hoeijmakers W.A."/>
            <person name="Religa A.A."/>
            <person name="Robertson L."/>
            <person name="Sanders M."/>
            <person name="Ogun S.A."/>
            <person name="Cunningham D."/>
            <person name="Erhart A."/>
            <person name="Billker O."/>
            <person name="Khan S.M."/>
            <person name="Stunnenberg H.G."/>
            <person name="Langhorne J."/>
            <person name="Holder A.A."/>
            <person name="Waters A.P."/>
            <person name="Newbold C.I."/>
            <person name="Pain A."/>
            <person name="Berriman M."/>
            <person name="Janse C.J."/>
        </authorList>
    </citation>
    <scope>NUCLEOTIDE SEQUENCE [LARGE SCALE GENOMIC DNA]</scope>
    <source>
        <strain evidence="9 10">AS</strain>
    </source>
</reference>
<evidence type="ECO:0000259" key="7">
    <source>
        <dbReference type="PROSITE" id="PS50011"/>
    </source>
</evidence>
<keyword evidence="2" id="KW-0808">Transferase</keyword>
<gene>
    <name evidence="8" type="ORF">PCHAJ_000322500</name>
    <name evidence="9" type="ORF">PCHAS_1217800</name>
</gene>
<dbReference type="InterPro" id="IPR011009">
    <property type="entry name" value="Kinase-like_dom_sf"/>
</dbReference>